<organism evidence="3 4">
    <name type="scientific">Anaerofustis stercorihominis</name>
    <dbReference type="NCBI Taxonomy" id="214853"/>
    <lineage>
        <taxon>Bacteria</taxon>
        <taxon>Bacillati</taxon>
        <taxon>Bacillota</taxon>
        <taxon>Clostridia</taxon>
        <taxon>Eubacteriales</taxon>
        <taxon>Eubacteriaceae</taxon>
        <taxon>Anaerofustis</taxon>
    </lineage>
</organism>
<gene>
    <name evidence="3" type="ORF">DW687_04780</name>
</gene>
<dbReference type="RefSeq" id="WP_007049630.1">
    <property type="nucleotide sequence ID" value="NZ_CABKNJ010000002.1"/>
</dbReference>
<reference evidence="3 4" key="1">
    <citation type="submission" date="2018-08" db="EMBL/GenBank/DDBJ databases">
        <title>A genome reference for cultivated species of the human gut microbiota.</title>
        <authorList>
            <person name="Zou Y."/>
            <person name="Xue W."/>
            <person name="Luo G."/>
        </authorList>
    </citation>
    <scope>NUCLEOTIDE SEQUENCE [LARGE SCALE GENOMIC DNA]</scope>
    <source>
        <strain evidence="3 4">AM25-6</strain>
    </source>
</reference>
<dbReference type="GO" id="GO:0003677">
    <property type="term" value="F:DNA binding"/>
    <property type="evidence" value="ECO:0007669"/>
    <property type="project" value="InterPro"/>
</dbReference>
<protein>
    <submittedName>
        <fullName evidence="3">XRE family transcriptional regulator</fullName>
    </submittedName>
</protein>
<feature type="domain" description="HTH cro/C1-type" evidence="2">
    <location>
        <begin position="10"/>
        <end position="68"/>
    </location>
</feature>
<evidence type="ECO:0000313" key="4">
    <source>
        <dbReference type="Proteomes" id="UP000261212"/>
    </source>
</evidence>
<dbReference type="GeneID" id="98000006"/>
<dbReference type="PROSITE" id="PS50943">
    <property type="entry name" value="HTH_CROC1"/>
    <property type="match status" value="1"/>
</dbReference>
<keyword evidence="1" id="KW-0175">Coiled coil</keyword>
<name>A0A3E3E246_9FIRM</name>
<dbReference type="SUPFAM" id="SSF47413">
    <property type="entry name" value="lambda repressor-like DNA-binding domains"/>
    <property type="match status" value="1"/>
</dbReference>
<evidence type="ECO:0000259" key="2">
    <source>
        <dbReference type="PROSITE" id="PS50943"/>
    </source>
</evidence>
<dbReference type="Proteomes" id="UP000261212">
    <property type="component" value="Unassembled WGS sequence"/>
</dbReference>
<evidence type="ECO:0000256" key="1">
    <source>
        <dbReference type="SAM" id="Coils"/>
    </source>
</evidence>
<accession>A0A3E3E246</accession>
<proteinExistence type="predicted"/>
<dbReference type="InterPro" id="IPR010982">
    <property type="entry name" value="Lambda_DNA-bd_dom_sf"/>
</dbReference>
<dbReference type="InterPro" id="IPR001387">
    <property type="entry name" value="Cro/C1-type_HTH"/>
</dbReference>
<dbReference type="Gene3D" id="1.10.260.40">
    <property type="entry name" value="lambda repressor-like DNA-binding domains"/>
    <property type="match status" value="1"/>
</dbReference>
<evidence type="ECO:0000313" key="3">
    <source>
        <dbReference type="EMBL" id="RGD75642.1"/>
    </source>
</evidence>
<dbReference type="EMBL" id="QUSM01000002">
    <property type="protein sequence ID" value="RGD75642.1"/>
    <property type="molecule type" value="Genomic_DNA"/>
</dbReference>
<comment type="caution">
    <text evidence="3">The sequence shown here is derived from an EMBL/GenBank/DDBJ whole genome shotgun (WGS) entry which is preliminary data.</text>
</comment>
<dbReference type="CDD" id="cd00093">
    <property type="entry name" value="HTH_XRE"/>
    <property type="match status" value="1"/>
</dbReference>
<feature type="coiled-coil region" evidence="1">
    <location>
        <begin position="3"/>
        <end position="30"/>
    </location>
</feature>
<dbReference type="AlphaFoldDB" id="A0A3E3E246"/>
<sequence length="117" mass="13667">MNKKQISLKLKELRRNNKLTIEEVKELLAERDINVAVKTIYGWESGKRLPYPDIFLTLCDIYNVEDILITFGIREDNYKIEPKMIAREDGLNKFDMGEELGRFNENTSLVTSDINLL</sequence>
<dbReference type="Pfam" id="PF12844">
    <property type="entry name" value="HTH_19"/>
    <property type="match status" value="1"/>
</dbReference>